<protein>
    <submittedName>
        <fullName evidence="1">Uncharacterized protein</fullName>
    </submittedName>
</protein>
<dbReference type="EMBL" id="JADYXP020000021">
    <property type="protein sequence ID" value="KAL0103292.1"/>
    <property type="molecule type" value="Genomic_DNA"/>
</dbReference>
<accession>A0AAW2EJB7</accession>
<evidence type="ECO:0000313" key="2">
    <source>
        <dbReference type="Proteomes" id="UP001430953"/>
    </source>
</evidence>
<dbReference type="Proteomes" id="UP001430953">
    <property type="component" value="Unassembled WGS sequence"/>
</dbReference>
<sequence>MAETIDFPSRRDDIYFSPLFMCHPYRYLPPRVLSKSQKSTCQVRSETITRVSENLQDLRSPIYYSVDSRYF</sequence>
<comment type="caution">
    <text evidence="1">The sequence shown here is derived from an EMBL/GenBank/DDBJ whole genome shotgun (WGS) entry which is preliminary data.</text>
</comment>
<gene>
    <name evidence="1" type="ORF">PUN28_017521</name>
</gene>
<reference evidence="1 2" key="1">
    <citation type="submission" date="2023-03" db="EMBL/GenBank/DDBJ databases">
        <title>High recombination rates correlate with genetic variation in Cardiocondyla obscurior ants.</title>
        <authorList>
            <person name="Errbii M."/>
        </authorList>
    </citation>
    <scope>NUCLEOTIDE SEQUENCE [LARGE SCALE GENOMIC DNA]</scope>
    <source>
        <strain evidence="1">Alpha-2009</strain>
        <tissue evidence="1">Whole body</tissue>
    </source>
</reference>
<organism evidence="1 2">
    <name type="scientific">Cardiocondyla obscurior</name>
    <dbReference type="NCBI Taxonomy" id="286306"/>
    <lineage>
        <taxon>Eukaryota</taxon>
        <taxon>Metazoa</taxon>
        <taxon>Ecdysozoa</taxon>
        <taxon>Arthropoda</taxon>
        <taxon>Hexapoda</taxon>
        <taxon>Insecta</taxon>
        <taxon>Pterygota</taxon>
        <taxon>Neoptera</taxon>
        <taxon>Endopterygota</taxon>
        <taxon>Hymenoptera</taxon>
        <taxon>Apocrita</taxon>
        <taxon>Aculeata</taxon>
        <taxon>Formicoidea</taxon>
        <taxon>Formicidae</taxon>
        <taxon>Myrmicinae</taxon>
        <taxon>Cardiocondyla</taxon>
    </lineage>
</organism>
<proteinExistence type="predicted"/>
<evidence type="ECO:0000313" key="1">
    <source>
        <dbReference type="EMBL" id="KAL0103292.1"/>
    </source>
</evidence>
<dbReference type="AlphaFoldDB" id="A0AAW2EJB7"/>
<keyword evidence="2" id="KW-1185">Reference proteome</keyword>
<name>A0AAW2EJB7_9HYME</name>